<evidence type="ECO:0000256" key="3">
    <source>
        <dbReference type="ARBA" id="ARBA00004496"/>
    </source>
</evidence>
<evidence type="ECO:0000256" key="1">
    <source>
        <dbReference type="ARBA" id="ARBA00001663"/>
    </source>
</evidence>
<evidence type="ECO:0000256" key="13">
    <source>
        <dbReference type="ARBA" id="ARBA00022884"/>
    </source>
</evidence>
<keyword evidence="16" id="KW-0804">Transcription</keyword>
<dbReference type="InterPro" id="IPR006941">
    <property type="entry name" value="RNase_CAF1"/>
</dbReference>
<dbReference type="GO" id="GO:0005634">
    <property type="term" value="C:nucleus"/>
    <property type="evidence" value="ECO:0007669"/>
    <property type="project" value="UniProtKB-SubCell"/>
</dbReference>
<dbReference type="GeneID" id="100640317"/>
<sequence length="289" mass="32556">MNHGNGVVGGVGGGGMKGNETDCIVEVWAKNMEEEFARIRQIVQEYPYVSIDTEFPGVVARPIEDFGSQADYQYQLVKCNVNLLKLMQLGLTFYNEKGEKPPGPSTFQFNFKFSLNEDMYAQDSIDMLHDAGLLFKKHEEEGIAVMDFAELLISSGLVLCEDVVWIAFASSYDFGYLIRLLTNENLPEDEPDFFQLISCYFPQIYDVKYLMKSCKNLKGGLQEVADFLRLERIGIQHQAGSDSFITGSAFFKIKEEFFDDTIDDDKYCGNVFGLGNAYPSNGNGYETSQ</sequence>
<evidence type="ECO:0000256" key="2">
    <source>
        <dbReference type="ARBA" id="ARBA00004123"/>
    </source>
</evidence>
<keyword evidence="13" id="KW-0694">RNA-binding</keyword>
<keyword evidence="11" id="KW-0269">Exonuclease</keyword>
<keyword evidence="15" id="KW-0943">RNA-mediated gene silencing</keyword>
<dbReference type="GO" id="GO:0005737">
    <property type="term" value="C:cytoplasm"/>
    <property type="evidence" value="ECO:0007669"/>
    <property type="project" value="UniProtKB-SubCell"/>
</dbReference>
<keyword evidence="12" id="KW-0810">Translation regulation</keyword>
<evidence type="ECO:0000256" key="4">
    <source>
        <dbReference type="ARBA" id="ARBA00008372"/>
    </source>
</evidence>
<evidence type="ECO:0000256" key="5">
    <source>
        <dbReference type="ARBA" id="ARBA00012161"/>
    </source>
</evidence>
<evidence type="ECO:0000313" key="19">
    <source>
        <dbReference type="Proteomes" id="UP000007879"/>
    </source>
</evidence>
<dbReference type="GO" id="GO:0004535">
    <property type="term" value="F:poly(A)-specific ribonuclease activity"/>
    <property type="evidence" value="ECO:0007669"/>
    <property type="project" value="UniProtKB-EC"/>
</dbReference>
<dbReference type="PANTHER" id="PTHR10797">
    <property type="entry name" value="CCR4-NOT TRANSCRIPTION COMPLEX SUBUNIT"/>
    <property type="match status" value="1"/>
</dbReference>
<keyword evidence="9" id="KW-0479">Metal-binding</keyword>
<dbReference type="InterPro" id="IPR036397">
    <property type="entry name" value="RNaseH_sf"/>
</dbReference>
<evidence type="ECO:0000256" key="12">
    <source>
        <dbReference type="ARBA" id="ARBA00022845"/>
    </source>
</evidence>
<evidence type="ECO:0000256" key="16">
    <source>
        <dbReference type="ARBA" id="ARBA00023163"/>
    </source>
</evidence>
<comment type="catalytic activity">
    <reaction evidence="1">
        <text>Exonucleolytic cleavage of poly(A) to 5'-AMP.</text>
        <dbReference type="EC" id="3.1.13.4"/>
    </reaction>
</comment>
<name>A0AAN0I9Z8_AMPQE</name>
<keyword evidence="10" id="KW-0378">Hydrolase</keyword>
<comment type="subcellular location">
    <subcellularLocation>
        <location evidence="3">Cytoplasm</location>
    </subcellularLocation>
    <subcellularLocation>
        <location evidence="2">Nucleus</location>
    </subcellularLocation>
</comment>
<comment type="similarity">
    <text evidence="4">Belongs to the CAF1 family.</text>
</comment>
<accession>A0AAN0I9Z8</accession>
<keyword evidence="17" id="KW-0539">Nucleus</keyword>
<evidence type="ECO:0000256" key="11">
    <source>
        <dbReference type="ARBA" id="ARBA00022839"/>
    </source>
</evidence>
<keyword evidence="19" id="KW-1185">Reference proteome</keyword>
<evidence type="ECO:0000256" key="14">
    <source>
        <dbReference type="ARBA" id="ARBA00023015"/>
    </source>
</evidence>
<dbReference type="AlphaFoldDB" id="A0AAN0I9Z8"/>
<dbReference type="GO" id="GO:0006417">
    <property type="term" value="P:regulation of translation"/>
    <property type="evidence" value="ECO:0007669"/>
    <property type="project" value="UniProtKB-KW"/>
</dbReference>
<keyword evidence="6" id="KW-0963">Cytoplasm</keyword>
<dbReference type="Pfam" id="PF04857">
    <property type="entry name" value="CAF1"/>
    <property type="match status" value="2"/>
</dbReference>
<dbReference type="InterPro" id="IPR039637">
    <property type="entry name" value="CNOT7/CNOT8/Pop2"/>
</dbReference>
<evidence type="ECO:0000313" key="18">
    <source>
        <dbReference type="EnsemblMetazoa" id="XP_003383613.3"/>
    </source>
</evidence>
<keyword evidence="14" id="KW-0805">Transcription regulation</keyword>
<dbReference type="KEGG" id="aqu:100640317"/>
<proteinExistence type="inferred from homology"/>
<organism evidence="18 19">
    <name type="scientific">Amphimedon queenslandica</name>
    <name type="common">Sponge</name>
    <dbReference type="NCBI Taxonomy" id="400682"/>
    <lineage>
        <taxon>Eukaryota</taxon>
        <taxon>Metazoa</taxon>
        <taxon>Porifera</taxon>
        <taxon>Demospongiae</taxon>
        <taxon>Heteroscleromorpha</taxon>
        <taxon>Haplosclerida</taxon>
        <taxon>Niphatidae</taxon>
        <taxon>Amphimedon</taxon>
    </lineage>
</organism>
<dbReference type="GO" id="GO:0046872">
    <property type="term" value="F:metal ion binding"/>
    <property type="evidence" value="ECO:0007669"/>
    <property type="project" value="UniProtKB-KW"/>
</dbReference>
<evidence type="ECO:0000256" key="7">
    <source>
        <dbReference type="ARBA" id="ARBA00022491"/>
    </source>
</evidence>
<keyword evidence="7" id="KW-0678">Repressor</keyword>
<dbReference type="GO" id="GO:0030014">
    <property type="term" value="C:CCR4-NOT complex"/>
    <property type="evidence" value="ECO:0007669"/>
    <property type="project" value="InterPro"/>
</dbReference>
<evidence type="ECO:0000256" key="10">
    <source>
        <dbReference type="ARBA" id="ARBA00022801"/>
    </source>
</evidence>
<evidence type="ECO:0000256" key="9">
    <source>
        <dbReference type="ARBA" id="ARBA00022723"/>
    </source>
</evidence>
<dbReference type="EC" id="3.1.13.4" evidence="5"/>
<dbReference type="Proteomes" id="UP000007879">
    <property type="component" value="Unassembled WGS sequence"/>
</dbReference>
<reference evidence="19" key="1">
    <citation type="journal article" date="2010" name="Nature">
        <title>The Amphimedon queenslandica genome and the evolution of animal complexity.</title>
        <authorList>
            <person name="Srivastava M."/>
            <person name="Simakov O."/>
            <person name="Chapman J."/>
            <person name="Fahey B."/>
            <person name="Gauthier M.E."/>
            <person name="Mitros T."/>
            <person name="Richards G.S."/>
            <person name="Conaco C."/>
            <person name="Dacre M."/>
            <person name="Hellsten U."/>
            <person name="Larroux C."/>
            <person name="Putnam N.H."/>
            <person name="Stanke M."/>
            <person name="Adamska M."/>
            <person name="Darling A."/>
            <person name="Degnan S.M."/>
            <person name="Oakley T.H."/>
            <person name="Plachetzki D.C."/>
            <person name="Zhai Y."/>
            <person name="Adamski M."/>
            <person name="Calcino A."/>
            <person name="Cummins S.F."/>
            <person name="Goodstein D.M."/>
            <person name="Harris C."/>
            <person name="Jackson D.J."/>
            <person name="Leys S.P."/>
            <person name="Shu S."/>
            <person name="Woodcroft B.J."/>
            <person name="Vervoort M."/>
            <person name="Kosik K.S."/>
            <person name="Manning G."/>
            <person name="Degnan B.M."/>
            <person name="Rokhsar D.S."/>
        </authorList>
    </citation>
    <scope>NUCLEOTIDE SEQUENCE [LARGE SCALE GENOMIC DNA]</scope>
</reference>
<evidence type="ECO:0000256" key="8">
    <source>
        <dbReference type="ARBA" id="ARBA00022722"/>
    </source>
</evidence>
<dbReference type="SUPFAM" id="SSF53098">
    <property type="entry name" value="Ribonuclease H-like"/>
    <property type="match status" value="1"/>
</dbReference>
<dbReference type="GO" id="GO:0031047">
    <property type="term" value="P:regulatory ncRNA-mediated gene silencing"/>
    <property type="evidence" value="ECO:0007669"/>
    <property type="project" value="UniProtKB-KW"/>
</dbReference>
<dbReference type="Gene3D" id="3.30.420.10">
    <property type="entry name" value="Ribonuclease H-like superfamily/Ribonuclease H"/>
    <property type="match status" value="1"/>
</dbReference>
<keyword evidence="8" id="KW-0540">Nuclease</keyword>
<evidence type="ECO:0000256" key="17">
    <source>
        <dbReference type="ARBA" id="ARBA00023242"/>
    </source>
</evidence>
<dbReference type="GO" id="GO:0003723">
    <property type="term" value="F:RNA binding"/>
    <property type="evidence" value="ECO:0007669"/>
    <property type="project" value="UniProtKB-KW"/>
</dbReference>
<evidence type="ECO:0000256" key="15">
    <source>
        <dbReference type="ARBA" id="ARBA00023158"/>
    </source>
</evidence>
<reference evidence="18" key="2">
    <citation type="submission" date="2024-06" db="UniProtKB">
        <authorList>
            <consortium name="EnsemblMetazoa"/>
        </authorList>
    </citation>
    <scope>IDENTIFICATION</scope>
</reference>
<dbReference type="RefSeq" id="XP_003383613.3">
    <property type="nucleotide sequence ID" value="XM_003383565.3"/>
</dbReference>
<dbReference type="InterPro" id="IPR012337">
    <property type="entry name" value="RNaseH-like_sf"/>
</dbReference>
<protein>
    <recommendedName>
        <fullName evidence="5">poly(A)-specific ribonuclease</fullName>
        <ecNumber evidence="5">3.1.13.4</ecNumber>
    </recommendedName>
</protein>
<dbReference type="EnsemblMetazoa" id="XM_003383565.3">
    <property type="protein sequence ID" value="XP_003383613.3"/>
    <property type="gene ID" value="LOC100640317"/>
</dbReference>
<evidence type="ECO:0000256" key="6">
    <source>
        <dbReference type="ARBA" id="ARBA00022490"/>
    </source>
</evidence>
<dbReference type="FunFam" id="3.30.420.10:FF:000005">
    <property type="entry name" value="CCR4-NOT transcription complex subunit 7"/>
    <property type="match status" value="1"/>
</dbReference>